<dbReference type="Gene3D" id="2.30.180.10">
    <property type="entry name" value="FAS1 domain"/>
    <property type="match status" value="1"/>
</dbReference>
<evidence type="ECO:0000256" key="2">
    <source>
        <dbReference type="SAM" id="MobiDB-lite"/>
    </source>
</evidence>
<dbReference type="PROSITE" id="PS50213">
    <property type="entry name" value="FAS1"/>
    <property type="match status" value="1"/>
</dbReference>
<evidence type="ECO:0000313" key="6">
    <source>
        <dbReference type="Proteomes" id="UP000538929"/>
    </source>
</evidence>
<name>A0A7W3TGQ4_9ACTN</name>
<dbReference type="GO" id="GO:0030198">
    <property type="term" value="P:extracellular matrix organization"/>
    <property type="evidence" value="ECO:0007669"/>
    <property type="project" value="TreeGrafter"/>
</dbReference>
<feature type="compositionally biased region" description="Acidic residues" evidence="2">
    <location>
        <begin position="29"/>
        <end position="57"/>
    </location>
</feature>
<dbReference type="SMART" id="SM00554">
    <property type="entry name" value="FAS1"/>
    <property type="match status" value="1"/>
</dbReference>
<dbReference type="SUPFAM" id="SSF82153">
    <property type="entry name" value="FAS1 domain"/>
    <property type="match status" value="1"/>
</dbReference>
<gene>
    <name evidence="5" type="ORF">FNQ90_20895</name>
</gene>
<dbReference type="PROSITE" id="PS51257">
    <property type="entry name" value="PROKAR_LIPOPROTEIN"/>
    <property type="match status" value="1"/>
</dbReference>
<dbReference type="InterPro" id="IPR000782">
    <property type="entry name" value="FAS1_domain"/>
</dbReference>
<dbReference type="InterPro" id="IPR050904">
    <property type="entry name" value="Adhesion/Biosynth-related"/>
</dbReference>
<evidence type="ECO:0000256" key="1">
    <source>
        <dbReference type="ARBA" id="ARBA00022729"/>
    </source>
</evidence>
<proteinExistence type="predicted"/>
<comment type="caution">
    <text evidence="5">The sequence shown here is derived from an EMBL/GenBank/DDBJ whole genome shotgun (WGS) entry which is preliminary data.</text>
</comment>
<dbReference type="Pfam" id="PF02469">
    <property type="entry name" value="Fasciclin"/>
    <property type="match status" value="1"/>
</dbReference>
<feature type="signal peptide" evidence="3">
    <location>
        <begin position="1"/>
        <end position="30"/>
    </location>
</feature>
<dbReference type="AlphaFoldDB" id="A0A7W3TGQ4"/>
<dbReference type="GO" id="GO:0007155">
    <property type="term" value="P:cell adhesion"/>
    <property type="evidence" value="ECO:0007669"/>
    <property type="project" value="TreeGrafter"/>
</dbReference>
<feature type="region of interest" description="Disordered" evidence="2">
    <location>
        <begin position="28"/>
        <end position="89"/>
    </location>
</feature>
<protein>
    <submittedName>
        <fullName evidence="5">Fasciclin domain-containing protein</fullName>
    </submittedName>
</protein>
<dbReference type="PANTHER" id="PTHR10900:SF77">
    <property type="entry name" value="FI19380P1"/>
    <property type="match status" value="1"/>
</dbReference>
<feature type="chain" id="PRO_5031495005" evidence="3">
    <location>
        <begin position="31"/>
        <end position="223"/>
    </location>
</feature>
<accession>A0A7W3TGQ4</accession>
<evidence type="ECO:0000259" key="4">
    <source>
        <dbReference type="PROSITE" id="PS50213"/>
    </source>
</evidence>
<keyword evidence="6" id="KW-1185">Reference proteome</keyword>
<dbReference type="FunFam" id="2.30.180.10:FF:000019">
    <property type="entry name" value="Cell surface lipoprotein"/>
    <property type="match status" value="1"/>
</dbReference>
<feature type="domain" description="FAS1" evidence="4">
    <location>
        <begin position="92"/>
        <end position="221"/>
    </location>
</feature>
<dbReference type="GO" id="GO:0031012">
    <property type="term" value="C:extracellular matrix"/>
    <property type="evidence" value="ECO:0007669"/>
    <property type="project" value="TreeGrafter"/>
</dbReference>
<organism evidence="5 6">
    <name type="scientific">Streptomyces alkaliphilus</name>
    <dbReference type="NCBI Taxonomy" id="1472722"/>
    <lineage>
        <taxon>Bacteria</taxon>
        <taxon>Bacillati</taxon>
        <taxon>Actinomycetota</taxon>
        <taxon>Actinomycetes</taxon>
        <taxon>Kitasatosporales</taxon>
        <taxon>Streptomycetaceae</taxon>
        <taxon>Streptomyces</taxon>
    </lineage>
</organism>
<dbReference type="InterPro" id="IPR036378">
    <property type="entry name" value="FAS1_dom_sf"/>
</dbReference>
<keyword evidence="1 3" id="KW-0732">Signal</keyword>
<sequence length="223" mass="23059">MNTRMRRTAIAVVTAAMLPLSLAACGSDDAADTNDTAQEETGADTADTMDEGAEEDTGAGMDEGMAGAAAPFGPGCAAVPEEGPGSFEGMAEEPVATAASNNPELSTLVTALTEAGLVDTLNSAEALTVFAPTNDAFDAIPEEDLNALLADRDQLTEVLTYHVVGERLSPEDLEDADYETLQGEEVTVSGSDEEYTVNGANVVCGDVQTENATVYLIDEVLMP</sequence>
<dbReference type="GO" id="GO:0050839">
    <property type="term" value="F:cell adhesion molecule binding"/>
    <property type="evidence" value="ECO:0007669"/>
    <property type="project" value="TreeGrafter"/>
</dbReference>
<dbReference type="RefSeq" id="WP_182607824.1">
    <property type="nucleotide sequence ID" value="NZ_VKHT01000931.1"/>
</dbReference>
<evidence type="ECO:0000256" key="3">
    <source>
        <dbReference type="SAM" id="SignalP"/>
    </source>
</evidence>
<dbReference type="GO" id="GO:0005615">
    <property type="term" value="C:extracellular space"/>
    <property type="evidence" value="ECO:0007669"/>
    <property type="project" value="TreeGrafter"/>
</dbReference>
<dbReference type="EMBL" id="VKHT01000931">
    <property type="protein sequence ID" value="MBB0246501.1"/>
    <property type="molecule type" value="Genomic_DNA"/>
</dbReference>
<dbReference type="Proteomes" id="UP000538929">
    <property type="component" value="Unassembled WGS sequence"/>
</dbReference>
<dbReference type="PANTHER" id="PTHR10900">
    <property type="entry name" value="PERIOSTIN-RELATED"/>
    <property type="match status" value="1"/>
</dbReference>
<evidence type="ECO:0000313" key="5">
    <source>
        <dbReference type="EMBL" id="MBB0246501.1"/>
    </source>
</evidence>
<feature type="compositionally biased region" description="Low complexity" evidence="2">
    <location>
        <begin position="58"/>
        <end position="80"/>
    </location>
</feature>
<reference evidence="6" key="1">
    <citation type="submission" date="2019-10" db="EMBL/GenBank/DDBJ databases">
        <title>Streptomyces sp. nov., a novel actinobacterium isolated from alkaline environment.</title>
        <authorList>
            <person name="Golinska P."/>
        </authorList>
    </citation>
    <scope>NUCLEOTIDE SEQUENCE [LARGE SCALE GENOMIC DNA]</scope>
    <source>
        <strain evidence="6">DSM 42118</strain>
    </source>
</reference>